<dbReference type="OrthoDB" id="1047417at2"/>
<dbReference type="InterPro" id="IPR053162">
    <property type="entry name" value="DnaD"/>
</dbReference>
<dbReference type="AlphaFoldDB" id="A0A494ZV00"/>
<proteinExistence type="inferred from homology"/>
<organism evidence="4 5">
    <name type="scientific">Oceanobacillus halophilus</name>
    <dbReference type="NCBI Taxonomy" id="930130"/>
    <lineage>
        <taxon>Bacteria</taxon>
        <taxon>Bacillati</taxon>
        <taxon>Bacillota</taxon>
        <taxon>Bacilli</taxon>
        <taxon>Bacillales</taxon>
        <taxon>Bacillaceae</taxon>
        <taxon>Oceanobacillus</taxon>
    </lineage>
</organism>
<feature type="compositionally biased region" description="Low complexity" evidence="2">
    <location>
        <begin position="109"/>
        <end position="122"/>
    </location>
</feature>
<protein>
    <submittedName>
        <fullName evidence="4">DnaD domain protein</fullName>
    </submittedName>
</protein>
<dbReference type="InterPro" id="IPR034829">
    <property type="entry name" value="DnaD-like_sf"/>
</dbReference>
<dbReference type="SUPFAM" id="SSF158499">
    <property type="entry name" value="DnaD domain-like"/>
    <property type="match status" value="1"/>
</dbReference>
<dbReference type="Pfam" id="PF07261">
    <property type="entry name" value="DnaB_2"/>
    <property type="match status" value="1"/>
</dbReference>
<dbReference type="PANTHER" id="PTHR37293">
    <property type="entry name" value="PHAGE REPLICATION PROTEIN-RELATED"/>
    <property type="match status" value="1"/>
</dbReference>
<dbReference type="Gene3D" id="1.10.10.630">
    <property type="entry name" value="DnaD domain-like"/>
    <property type="match status" value="1"/>
</dbReference>
<sequence>MNNIKEMIKFADYLFLNNLPSDSILLWYTLRNMKSWVKGKESFQVPNNTLIKLTGFKDKKHVAEARNILVKNKLILYKPGKRGTLPVYQFIPFDQFLDRDLNGSEEETQNQSRDQSQDQSQDQFRDQFQDQSQDQSRDQFQDQSQNQSISNSIYNNQSIKRRRRGRRGGGASEELLLVFEQNFETLRPIVQDGLDNWCEKIGEEIVQEAIQLAVKNGGQKYSYIEKILQQWEAKDLRTVQQVREFANKQSSASHVEDKFSVSETSLSFSFLEGMSAKGVTVG</sequence>
<accession>A0A494ZV00</accession>
<comment type="caution">
    <text evidence="4">The sequence shown here is derived from an EMBL/GenBank/DDBJ whole genome shotgun (WGS) entry which is preliminary data.</text>
</comment>
<dbReference type="InterPro" id="IPR006343">
    <property type="entry name" value="DnaB/C_C"/>
</dbReference>
<feature type="region of interest" description="Disordered" evidence="2">
    <location>
        <begin position="103"/>
        <end position="167"/>
    </location>
</feature>
<comment type="similarity">
    <text evidence="1">Belongs to the DnaB/DnaD family.</text>
</comment>
<reference evidence="4 5" key="1">
    <citation type="journal article" date="2016" name="Int. J. Syst. Evol. Microbiol.">
        <title>Oceanobacillus halophilus sp. nov., a novel moderately halophilic bacterium from a hypersaline lake.</title>
        <authorList>
            <person name="Amoozegar M.A."/>
            <person name="Bagheri M."/>
            <person name="Makhdoumi A."/>
            <person name="Nikou M.M."/>
            <person name="Fazeli S.A.S."/>
            <person name="Schumann P."/>
            <person name="Sproer C."/>
            <person name="Sanchez-Porro C."/>
            <person name="Ventosa A."/>
        </authorList>
    </citation>
    <scope>NUCLEOTIDE SEQUENCE [LARGE SCALE GENOMIC DNA]</scope>
    <source>
        <strain evidence="4 5">DSM 23996</strain>
    </source>
</reference>
<dbReference type="PANTHER" id="PTHR37293:SF5">
    <property type="entry name" value="DNA REPLICATION PROTEIN"/>
    <property type="match status" value="1"/>
</dbReference>
<evidence type="ECO:0000313" key="5">
    <source>
        <dbReference type="Proteomes" id="UP000269301"/>
    </source>
</evidence>
<keyword evidence="5" id="KW-1185">Reference proteome</keyword>
<evidence type="ECO:0000256" key="1">
    <source>
        <dbReference type="ARBA" id="ARBA00093462"/>
    </source>
</evidence>
<evidence type="ECO:0000313" key="4">
    <source>
        <dbReference type="EMBL" id="RKQ30016.1"/>
    </source>
</evidence>
<feature type="domain" description="DnaB/C C-terminal" evidence="3">
    <location>
        <begin position="178"/>
        <end position="245"/>
    </location>
</feature>
<dbReference type="NCBIfam" id="TIGR01446">
    <property type="entry name" value="DnaD_dom"/>
    <property type="match status" value="1"/>
</dbReference>
<evidence type="ECO:0000259" key="3">
    <source>
        <dbReference type="Pfam" id="PF07261"/>
    </source>
</evidence>
<feature type="compositionally biased region" description="Low complexity" evidence="2">
    <location>
        <begin position="141"/>
        <end position="158"/>
    </location>
</feature>
<dbReference type="Proteomes" id="UP000269301">
    <property type="component" value="Unassembled WGS sequence"/>
</dbReference>
<gene>
    <name evidence="4" type="ORF">D8M06_16755</name>
</gene>
<name>A0A494ZV00_9BACI</name>
<dbReference type="EMBL" id="RBZP01000020">
    <property type="protein sequence ID" value="RKQ30016.1"/>
    <property type="molecule type" value="Genomic_DNA"/>
</dbReference>
<evidence type="ECO:0000256" key="2">
    <source>
        <dbReference type="SAM" id="MobiDB-lite"/>
    </source>
</evidence>
<dbReference type="RefSeq" id="WP_121205733.1">
    <property type="nucleotide sequence ID" value="NZ_RBZP01000020.1"/>
</dbReference>